<protein>
    <submittedName>
        <fullName evidence="1">Uncharacterized protein</fullName>
    </submittedName>
</protein>
<proteinExistence type="predicted"/>
<reference evidence="1" key="1">
    <citation type="submission" date="2024-05" db="EMBL/GenBank/DDBJ databases">
        <title>Isolation and characterization of Sporomusa carbonis sp. nov., a carboxydotrophic hydrogenogen in the genus of Sporomusa isolated from a charcoal burning pile.</title>
        <authorList>
            <person name="Boeer T."/>
            <person name="Rosenbaum F."/>
            <person name="Eysell L."/>
            <person name="Mueller V."/>
            <person name="Daniel R."/>
            <person name="Poehlein A."/>
        </authorList>
    </citation>
    <scope>NUCLEOTIDE SEQUENCE [LARGE SCALE GENOMIC DNA]</scope>
    <source>
        <strain evidence="1">DSM 10669</strain>
    </source>
</reference>
<evidence type="ECO:0000313" key="1">
    <source>
        <dbReference type="EMBL" id="XFO65695.1"/>
    </source>
</evidence>
<name>A0ABZ3IJ19_9FIRM</name>
<gene>
    <name evidence="1" type="ORF">SPSIL_018350</name>
</gene>
<dbReference type="EMBL" id="CP155573">
    <property type="protein sequence ID" value="XFO65695.1"/>
    <property type="molecule type" value="Genomic_DNA"/>
</dbReference>
<organism evidence="1 2">
    <name type="scientific">Sporomusa silvacetica DSM 10669</name>
    <dbReference type="NCBI Taxonomy" id="1123289"/>
    <lineage>
        <taxon>Bacteria</taxon>
        <taxon>Bacillati</taxon>
        <taxon>Bacillota</taxon>
        <taxon>Negativicutes</taxon>
        <taxon>Selenomonadales</taxon>
        <taxon>Sporomusaceae</taxon>
        <taxon>Sporomusa</taxon>
    </lineage>
</organism>
<accession>A0ABZ3IJ19</accession>
<sequence>MLAKFQTVNKVNLAALLENLRKNGKGRGRGRRATFDTAKSMECVKNLEGYFENIEHEWLIKMVEQRVDEKAFIRLIRKWLNAGIMESGGIGNSDADGIFQEVSKTRPFYALVDGAYVFMDNNKATLYGEAYWVQNGTITKICETDKNIQLRL</sequence>
<keyword evidence="2" id="KW-1185">Reference proteome</keyword>
<evidence type="ECO:0000313" key="2">
    <source>
        <dbReference type="Proteomes" id="UP000216752"/>
    </source>
</evidence>
<dbReference type="Proteomes" id="UP000216752">
    <property type="component" value="Chromosome"/>
</dbReference>